<proteinExistence type="predicted"/>
<evidence type="ECO:0000256" key="14">
    <source>
        <dbReference type="SAM" id="Phobius"/>
    </source>
</evidence>
<keyword evidence="9 14" id="KW-0472">Membrane</keyword>
<dbReference type="SMART" id="SM00181">
    <property type="entry name" value="EGF"/>
    <property type="match status" value="3"/>
</dbReference>
<dbReference type="PROSITE" id="PS01186">
    <property type="entry name" value="EGF_2"/>
    <property type="match status" value="3"/>
</dbReference>
<evidence type="ECO:0000256" key="11">
    <source>
        <dbReference type="ARBA" id="ARBA00023180"/>
    </source>
</evidence>
<evidence type="ECO:0000256" key="13">
    <source>
        <dbReference type="SAM" id="MobiDB-lite"/>
    </source>
</evidence>
<organism evidence="16 17">
    <name type="scientific">Petromyzon marinus</name>
    <name type="common">Sea lamprey</name>
    <dbReference type="NCBI Taxonomy" id="7757"/>
    <lineage>
        <taxon>Eukaryota</taxon>
        <taxon>Metazoa</taxon>
        <taxon>Chordata</taxon>
        <taxon>Craniata</taxon>
        <taxon>Vertebrata</taxon>
        <taxon>Cyclostomata</taxon>
        <taxon>Hyperoartia</taxon>
        <taxon>Petromyzontiformes</taxon>
        <taxon>Petromyzontidae</taxon>
        <taxon>Petromyzon</taxon>
    </lineage>
</organism>
<feature type="domain" description="EGF-like" evidence="15">
    <location>
        <begin position="8"/>
        <end position="44"/>
    </location>
</feature>
<dbReference type="GO" id="GO:0005886">
    <property type="term" value="C:plasma membrane"/>
    <property type="evidence" value="ECO:0007669"/>
    <property type="project" value="UniProtKB-SubCell"/>
</dbReference>
<dbReference type="FunFam" id="2.10.25.10:FF:000391">
    <property type="entry name" value="Weary, isoform C"/>
    <property type="match status" value="1"/>
</dbReference>
<feature type="disulfide bond" evidence="12">
    <location>
        <begin position="34"/>
        <end position="43"/>
    </location>
</feature>
<feature type="region of interest" description="Disordered" evidence="13">
    <location>
        <begin position="175"/>
        <end position="239"/>
    </location>
</feature>
<keyword evidence="8 14" id="KW-1133">Transmembrane helix</keyword>
<dbReference type="InterPro" id="IPR001881">
    <property type="entry name" value="EGF-like_Ca-bd_dom"/>
</dbReference>
<evidence type="ECO:0000256" key="6">
    <source>
        <dbReference type="ARBA" id="ARBA00022737"/>
    </source>
</evidence>
<keyword evidence="11" id="KW-0325">Glycoprotein</keyword>
<dbReference type="InterPro" id="IPR018097">
    <property type="entry name" value="EGF_Ca-bd_CS"/>
</dbReference>
<keyword evidence="5" id="KW-0732">Signal</keyword>
<keyword evidence="16" id="KW-1185">Reference proteome</keyword>
<dbReference type="RefSeq" id="XP_032832598.1">
    <property type="nucleotide sequence ID" value="XM_032976707.1"/>
</dbReference>
<dbReference type="GO" id="GO:0007219">
    <property type="term" value="P:Notch signaling pathway"/>
    <property type="evidence" value="ECO:0007669"/>
    <property type="project" value="TreeGrafter"/>
</dbReference>
<dbReference type="CDD" id="cd00054">
    <property type="entry name" value="EGF_CA"/>
    <property type="match status" value="3"/>
</dbReference>
<evidence type="ECO:0000256" key="9">
    <source>
        <dbReference type="ARBA" id="ARBA00023136"/>
    </source>
</evidence>
<feature type="transmembrane region" description="Helical" evidence="14">
    <location>
        <begin position="129"/>
        <end position="149"/>
    </location>
</feature>
<keyword evidence="2" id="KW-1003">Cell membrane</keyword>
<dbReference type="GO" id="GO:0005509">
    <property type="term" value="F:calcium ion binding"/>
    <property type="evidence" value="ECO:0007669"/>
    <property type="project" value="InterPro"/>
</dbReference>
<keyword evidence="10 12" id="KW-1015">Disulfide bond</keyword>
<feature type="compositionally biased region" description="Low complexity" evidence="13">
    <location>
        <begin position="221"/>
        <end position="239"/>
    </location>
</feature>
<dbReference type="PANTHER" id="PTHR12916:SF10">
    <property type="entry name" value="NEUROGENIC LOCUS NOTCH HOMOLOG PROTEIN 2 PRECURSOR"/>
    <property type="match status" value="1"/>
</dbReference>
<feature type="disulfide bond" evidence="12">
    <location>
        <begin position="110"/>
        <end position="119"/>
    </location>
</feature>
<name>A0AAJ7XGN7_PETMA</name>
<comment type="subcellular location">
    <subcellularLocation>
        <location evidence="1">Cell membrane</location>
        <topology evidence="1">Single-pass type I membrane protein</topology>
    </subcellularLocation>
</comment>
<dbReference type="PROSITE" id="PS50026">
    <property type="entry name" value="EGF_3"/>
    <property type="match status" value="3"/>
</dbReference>
<evidence type="ECO:0000256" key="7">
    <source>
        <dbReference type="ARBA" id="ARBA00022837"/>
    </source>
</evidence>
<dbReference type="PROSITE" id="PS01187">
    <property type="entry name" value="EGF_CA"/>
    <property type="match status" value="1"/>
</dbReference>
<evidence type="ECO:0000256" key="10">
    <source>
        <dbReference type="ARBA" id="ARBA00023157"/>
    </source>
</evidence>
<feature type="domain" description="EGF-like" evidence="15">
    <location>
        <begin position="46"/>
        <end position="82"/>
    </location>
</feature>
<dbReference type="Gene3D" id="2.10.25.10">
    <property type="entry name" value="Laminin"/>
    <property type="match status" value="3"/>
</dbReference>
<dbReference type="PROSITE" id="PS00022">
    <property type="entry name" value="EGF_1"/>
    <property type="match status" value="3"/>
</dbReference>
<dbReference type="SMART" id="SM00179">
    <property type="entry name" value="EGF_CA"/>
    <property type="match status" value="3"/>
</dbReference>
<keyword evidence="7" id="KW-0106">Calcium</keyword>
<dbReference type="AlphaFoldDB" id="A0AAJ7XGN7"/>
<dbReference type="PROSITE" id="PS00010">
    <property type="entry name" value="ASX_HYDROXYL"/>
    <property type="match status" value="2"/>
</dbReference>
<dbReference type="FunFam" id="2.10.25.10:FF:000434">
    <property type="entry name" value="Predicted protein"/>
    <property type="match status" value="1"/>
</dbReference>
<feature type="disulfide bond" evidence="12">
    <location>
        <begin position="72"/>
        <end position="81"/>
    </location>
</feature>
<dbReference type="SUPFAM" id="SSF57184">
    <property type="entry name" value="Growth factor receptor domain"/>
    <property type="match status" value="1"/>
</dbReference>
<evidence type="ECO:0000256" key="12">
    <source>
        <dbReference type="PROSITE-ProRule" id="PRU00076"/>
    </source>
</evidence>
<comment type="caution">
    <text evidence="12">Lacks conserved residue(s) required for the propagation of feature annotation.</text>
</comment>
<dbReference type="InterPro" id="IPR009030">
    <property type="entry name" value="Growth_fac_rcpt_cys_sf"/>
</dbReference>
<keyword evidence="6" id="KW-0677">Repeat</keyword>
<evidence type="ECO:0000259" key="15">
    <source>
        <dbReference type="PROSITE" id="PS50026"/>
    </source>
</evidence>
<sequence length="332" mass="34827">MWRCAAADVDECGSTPCQNGGTCTDRVASYGCDCRPGYVGTHCETRVDECSSSPCRNAALCVPLEGAWRCECLPGFTGDDCGQDIDECESGPCLNGGACTDGVDSYNCSCQAGFSGLHCQIDEVFVANLIGWIVGFLVLTLTLFLTIRCHRKHGCLRKRGYFRASGNKVWPARPIARDRLPTPRPRRGVHDAGLGVPAARRGRRKIRRPSDFSLDAPPLPGSSGSSSSSSGSMGSLQSSGSFLPVEVAVRSNIPMAMRGMVLEVTGRVTTRASDVDASASDAAAAAGAGGGAAVPPYRGRPFWSPRSAWGGSGGGGGSVPPPAMQREKAFIW</sequence>
<protein>
    <submittedName>
        <fullName evidence="17">Delta-like protein C</fullName>
    </submittedName>
</protein>
<keyword evidence="4 14" id="KW-0812">Transmembrane</keyword>
<dbReference type="KEGG" id="pmrn:116955569"/>
<keyword evidence="3 12" id="KW-0245">EGF-like domain</keyword>
<feature type="domain" description="EGF-like" evidence="15">
    <location>
        <begin position="84"/>
        <end position="120"/>
    </location>
</feature>
<evidence type="ECO:0000256" key="3">
    <source>
        <dbReference type="ARBA" id="ARBA00022536"/>
    </source>
</evidence>
<gene>
    <name evidence="17" type="primary">LOC116955569</name>
</gene>
<dbReference type="FunFam" id="2.10.25.10:FF:000122">
    <property type="entry name" value="Protein crumbs homolog 2"/>
    <property type="match status" value="1"/>
</dbReference>
<evidence type="ECO:0000256" key="5">
    <source>
        <dbReference type="ARBA" id="ARBA00022729"/>
    </source>
</evidence>
<dbReference type="GO" id="GO:0005112">
    <property type="term" value="F:Notch binding"/>
    <property type="evidence" value="ECO:0007669"/>
    <property type="project" value="TreeGrafter"/>
</dbReference>
<dbReference type="Pfam" id="PF12661">
    <property type="entry name" value="hEGF"/>
    <property type="match status" value="1"/>
</dbReference>
<evidence type="ECO:0000256" key="1">
    <source>
        <dbReference type="ARBA" id="ARBA00004251"/>
    </source>
</evidence>
<dbReference type="InterPro" id="IPR000152">
    <property type="entry name" value="EGF-type_Asp/Asn_hydroxyl_site"/>
</dbReference>
<dbReference type="PANTHER" id="PTHR12916">
    <property type="entry name" value="CYTOCHROME C OXIDASE POLYPEPTIDE VIC-2"/>
    <property type="match status" value="1"/>
</dbReference>
<dbReference type="InterPro" id="IPR000742">
    <property type="entry name" value="EGF"/>
</dbReference>
<evidence type="ECO:0000256" key="4">
    <source>
        <dbReference type="ARBA" id="ARBA00022692"/>
    </source>
</evidence>
<evidence type="ECO:0000313" key="17">
    <source>
        <dbReference type="RefSeq" id="XP_032832598.1"/>
    </source>
</evidence>
<evidence type="ECO:0000313" key="16">
    <source>
        <dbReference type="Proteomes" id="UP001318040"/>
    </source>
</evidence>
<reference evidence="17" key="1">
    <citation type="submission" date="2025-08" db="UniProtKB">
        <authorList>
            <consortium name="RefSeq"/>
        </authorList>
    </citation>
    <scope>IDENTIFICATION</scope>
    <source>
        <tissue evidence="17">Sperm</tissue>
    </source>
</reference>
<accession>A0AAJ7XGN7</accession>
<dbReference type="Pfam" id="PF00008">
    <property type="entry name" value="EGF"/>
    <property type="match status" value="2"/>
</dbReference>
<evidence type="ECO:0000256" key="2">
    <source>
        <dbReference type="ARBA" id="ARBA00022475"/>
    </source>
</evidence>
<dbReference type="PRINTS" id="PR00010">
    <property type="entry name" value="EGFBLOOD"/>
</dbReference>
<evidence type="ECO:0000256" key="8">
    <source>
        <dbReference type="ARBA" id="ARBA00022989"/>
    </source>
</evidence>
<dbReference type="Proteomes" id="UP001318040">
    <property type="component" value="Chromosome 60"/>
</dbReference>
<dbReference type="InterPro" id="IPR013032">
    <property type="entry name" value="EGF-like_CS"/>
</dbReference>